<evidence type="ECO:0000256" key="1">
    <source>
        <dbReference type="ARBA" id="ARBA00022679"/>
    </source>
</evidence>
<dbReference type="PROSITE" id="PS50011">
    <property type="entry name" value="PROTEIN_KINASE_DOM"/>
    <property type="match status" value="1"/>
</dbReference>
<evidence type="ECO:0000259" key="5">
    <source>
        <dbReference type="PROSITE" id="PS50011"/>
    </source>
</evidence>
<keyword evidence="2" id="KW-0547">Nucleotide-binding</keyword>
<dbReference type="EMBL" id="SUMF01000015">
    <property type="protein sequence ID" value="TJZ72041.1"/>
    <property type="molecule type" value="Genomic_DNA"/>
</dbReference>
<feature type="domain" description="Protein kinase" evidence="5">
    <location>
        <begin position="18"/>
        <end position="290"/>
    </location>
</feature>
<evidence type="ECO:0000256" key="2">
    <source>
        <dbReference type="ARBA" id="ARBA00022741"/>
    </source>
</evidence>
<dbReference type="SUPFAM" id="SSF56112">
    <property type="entry name" value="Protein kinase-like (PK-like)"/>
    <property type="match status" value="1"/>
</dbReference>
<keyword evidence="4" id="KW-0067">ATP-binding</keyword>
<dbReference type="InterPro" id="IPR045269">
    <property type="entry name" value="Atg1-like"/>
</dbReference>
<keyword evidence="3 6" id="KW-0418">Kinase</keyword>
<dbReference type="SMART" id="SM00220">
    <property type="entry name" value="S_TKc"/>
    <property type="match status" value="1"/>
</dbReference>
<accession>A0A4U0PUB2</accession>
<keyword evidence="6" id="KW-0723">Serine/threonine-protein kinase</keyword>
<keyword evidence="7" id="KW-1185">Reference proteome</keyword>
<reference evidence="6 7" key="1">
    <citation type="submission" date="2019-04" db="EMBL/GenBank/DDBJ databases">
        <title>Chitiniphilus eburnea sp. nov., a novel chitinolytic bacterium isolated from aquaculture sludge.</title>
        <authorList>
            <person name="Sheng M."/>
        </authorList>
    </citation>
    <scope>NUCLEOTIDE SEQUENCE [LARGE SCALE GENOMIC DNA]</scope>
    <source>
        <strain evidence="6 7">HX-2-15</strain>
    </source>
</reference>
<dbReference type="GO" id="GO:0005829">
    <property type="term" value="C:cytosol"/>
    <property type="evidence" value="ECO:0007669"/>
    <property type="project" value="TreeGrafter"/>
</dbReference>
<dbReference type="GO" id="GO:0000407">
    <property type="term" value="C:phagophore assembly site"/>
    <property type="evidence" value="ECO:0007669"/>
    <property type="project" value="TreeGrafter"/>
</dbReference>
<dbReference type="OrthoDB" id="9801841at2"/>
<dbReference type="Proteomes" id="UP000310016">
    <property type="component" value="Unassembled WGS sequence"/>
</dbReference>
<comment type="caution">
    <text evidence="6">The sequence shown here is derived from an EMBL/GenBank/DDBJ whole genome shotgun (WGS) entry which is preliminary data.</text>
</comment>
<dbReference type="GO" id="GO:0005524">
    <property type="term" value="F:ATP binding"/>
    <property type="evidence" value="ECO:0007669"/>
    <property type="project" value="UniProtKB-KW"/>
</dbReference>
<dbReference type="RefSeq" id="WP_136773869.1">
    <property type="nucleotide sequence ID" value="NZ_CP156074.1"/>
</dbReference>
<evidence type="ECO:0000313" key="7">
    <source>
        <dbReference type="Proteomes" id="UP000310016"/>
    </source>
</evidence>
<gene>
    <name evidence="6" type="ORF">FAZ21_12990</name>
</gene>
<protein>
    <submittedName>
        <fullName evidence="6">Serine/threonine protein kinase</fullName>
    </submittedName>
</protein>
<evidence type="ECO:0000313" key="6">
    <source>
        <dbReference type="EMBL" id="TJZ72041.1"/>
    </source>
</evidence>
<keyword evidence="1" id="KW-0808">Transferase</keyword>
<dbReference type="PANTHER" id="PTHR24348:SF22">
    <property type="entry name" value="NON-SPECIFIC SERINE_THREONINE PROTEIN KINASE"/>
    <property type="match status" value="1"/>
</dbReference>
<dbReference type="GO" id="GO:0005776">
    <property type="term" value="C:autophagosome"/>
    <property type="evidence" value="ECO:0007669"/>
    <property type="project" value="TreeGrafter"/>
</dbReference>
<evidence type="ECO:0000256" key="3">
    <source>
        <dbReference type="ARBA" id="ARBA00022777"/>
    </source>
</evidence>
<dbReference type="GO" id="GO:0016020">
    <property type="term" value="C:membrane"/>
    <property type="evidence" value="ECO:0007669"/>
    <property type="project" value="TreeGrafter"/>
</dbReference>
<dbReference type="Pfam" id="PF00069">
    <property type="entry name" value="Pkinase"/>
    <property type="match status" value="1"/>
</dbReference>
<dbReference type="InterPro" id="IPR008271">
    <property type="entry name" value="Ser/Thr_kinase_AS"/>
</dbReference>
<sequence length="322" mass="36594">MATPSNQPLARGYQLQNYTIAKLLSAGGFSIVYLAHDENDYPVAVKEYLPNSLVLRQEGSQVMATSDENLALFRHGLKCFFEEGKTLAHIQHPNIVRVLNFFRANDTVYMVMEYERGRTLQKEIQLKHTREGVDEKLIRHVFYHLLNGLREVHLNKLLHLDIKPANIYIRRDGSPVLLDFGSARQTLTSEHARLTPMYTPGFAAPEQYQKKEGLGPWTDIYGVGASIYACLAGTAPPPADQRQKEDKLPDIVDRWGDRYSPELLDIVHQCLLLEPTGRPQSVHQLQKMLLEPASPPAKRSGLIKTLRRTWQSFTAKPSRVNE</sequence>
<evidence type="ECO:0000256" key="4">
    <source>
        <dbReference type="ARBA" id="ARBA00022840"/>
    </source>
</evidence>
<dbReference type="InterPro" id="IPR011009">
    <property type="entry name" value="Kinase-like_dom_sf"/>
</dbReference>
<dbReference type="Gene3D" id="1.10.510.10">
    <property type="entry name" value="Transferase(Phosphotransferase) domain 1"/>
    <property type="match status" value="1"/>
</dbReference>
<dbReference type="CDD" id="cd14014">
    <property type="entry name" value="STKc_PknB_like"/>
    <property type="match status" value="1"/>
</dbReference>
<name>A0A4U0PUB2_9NEIS</name>
<proteinExistence type="predicted"/>
<dbReference type="PANTHER" id="PTHR24348">
    <property type="entry name" value="SERINE/THREONINE-PROTEIN KINASE UNC-51-RELATED"/>
    <property type="match status" value="1"/>
</dbReference>
<dbReference type="GO" id="GO:0004674">
    <property type="term" value="F:protein serine/threonine kinase activity"/>
    <property type="evidence" value="ECO:0007669"/>
    <property type="project" value="UniProtKB-KW"/>
</dbReference>
<organism evidence="6 7">
    <name type="scientific">Chitiniphilus eburneus</name>
    <dbReference type="NCBI Taxonomy" id="2571148"/>
    <lineage>
        <taxon>Bacteria</taxon>
        <taxon>Pseudomonadati</taxon>
        <taxon>Pseudomonadota</taxon>
        <taxon>Betaproteobacteria</taxon>
        <taxon>Neisseriales</taxon>
        <taxon>Chitinibacteraceae</taxon>
        <taxon>Chitiniphilus</taxon>
    </lineage>
</organism>
<dbReference type="AlphaFoldDB" id="A0A4U0PUB2"/>
<dbReference type="InterPro" id="IPR000719">
    <property type="entry name" value="Prot_kinase_dom"/>
</dbReference>
<dbReference type="PROSITE" id="PS00108">
    <property type="entry name" value="PROTEIN_KINASE_ST"/>
    <property type="match status" value="1"/>
</dbReference>